<dbReference type="STRING" id="561720.SAMN06275492_101172"/>
<dbReference type="PRINTS" id="PR00996">
    <property type="entry name" value="CHERMTFRASE"/>
</dbReference>
<evidence type="ECO:0000313" key="6">
    <source>
        <dbReference type="Proteomes" id="UP000193355"/>
    </source>
</evidence>
<evidence type="ECO:0000256" key="2">
    <source>
        <dbReference type="ARBA" id="ARBA00022679"/>
    </source>
</evidence>
<evidence type="ECO:0000256" key="1">
    <source>
        <dbReference type="ARBA" id="ARBA00022603"/>
    </source>
</evidence>
<dbReference type="OrthoDB" id="9816309at2"/>
<dbReference type="SUPFAM" id="SSF53335">
    <property type="entry name" value="S-adenosyl-L-methionine-dependent methyltransferases"/>
    <property type="match status" value="1"/>
</dbReference>
<dbReference type="AlphaFoldDB" id="A0A1X7I7B6"/>
<dbReference type="CDD" id="cd02440">
    <property type="entry name" value="AdoMet_MTases"/>
    <property type="match status" value="1"/>
</dbReference>
<dbReference type="PANTHER" id="PTHR24422">
    <property type="entry name" value="CHEMOTAXIS PROTEIN METHYLTRANSFERASE"/>
    <property type="match status" value="1"/>
</dbReference>
<evidence type="ECO:0000313" key="5">
    <source>
        <dbReference type="EMBL" id="SMG10022.1"/>
    </source>
</evidence>
<dbReference type="GO" id="GO:0032259">
    <property type="term" value="P:methylation"/>
    <property type="evidence" value="ECO:0007669"/>
    <property type="project" value="UniProtKB-KW"/>
</dbReference>
<dbReference type="EMBL" id="FXBB01000001">
    <property type="protein sequence ID" value="SMG10022.1"/>
    <property type="molecule type" value="Genomic_DNA"/>
</dbReference>
<organism evidence="5 6">
    <name type="scientific">Dethiosulfovibrio salsuginis</name>
    <dbReference type="NCBI Taxonomy" id="561720"/>
    <lineage>
        <taxon>Bacteria</taxon>
        <taxon>Thermotogati</taxon>
        <taxon>Synergistota</taxon>
        <taxon>Synergistia</taxon>
        <taxon>Synergistales</taxon>
        <taxon>Dethiosulfovibrionaceae</taxon>
        <taxon>Dethiosulfovibrio</taxon>
    </lineage>
</organism>
<dbReference type="InterPro" id="IPR000780">
    <property type="entry name" value="CheR_MeTrfase"/>
</dbReference>
<dbReference type="InterPro" id="IPR022641">
    <property type="entry name" value="CheR_N"/>
</dbReference>
<dbReference type="PROSITE" id="PS50123">
    <property type="entry name" value="CHER"/>
    <property type="match status" value="1"/>
</dbReference>
<evidence type="ECO:0000256" key="3">
    <source>
        <dbReference type="ARBA" id="ARBA00022691"/>
    </source>
</evidence>
<accession>A0A1X7I7B6</accession>
<dbReference type="SMART" id="SM00138">
    <property type="entry name" value="MeTrc"/>
    <property type="match status" value="1"/>
</dbReference>
<keyword evidence="2 5" id="KW-0808">Transferase</keyword>
<sequence length="268" mass="31354">MTAVEKDYDSPEYTKFKTQVKVLTGLDLNSYKNQIHRRAHMLMSRWNITSYDVYHQTIKENEDKLREFLDYLTINVSEFLRNPPRWWDLKDHVIPDLIKIRGNKKLRLWSAGSATGEEPYSLAMLSSECGLSSPPMVEARDIDSGAIAIAQKGVYHKRQLVNVPPDWLSRYFSKIDEQSYQVKDDLKKRVSFSRLNLVEDRFDTGYDLILCRNVVIYFRPETKAALYQKFFDALKPGGYLLVGSTEQIFEYKSYGFESSKPFLYRKPL</sequence>
<dbReference type="InterPro" id="IPR029063">
    <property type="entry name" value="SAM-dependent_MTases_sf"/>
</dbReference>
<keyword evidence="1 5" id="KW-0489">Methyltransferase</keyword>
<dbReference type="PANTHER" id="PTHR24422:SF19">
    <property type="entry name" value="CHEMOTAXIS PROTEIN METHYLTRANSFERASE"/>
    <property type="match status" value="1"/>
</dbReference>
<dbReference type="Pfam" id="PF03705">
    <property type="entry name" value="CheR_N"/>
    <property type="match status" value="1"/>
</dbReference>
<keyword evidence="6" id="KW-1185">Reference proteome</keyword>
<dbReference type="GO" id="GO:0008757">
    <property type="term" value="F:S-adenosylmethionine-dependent methyltransferase activity"/>
    <property type="evidence" value="ECO:0007669"/>
    <property type="project" value="InterPro"/>
</dbReference>
<dbReference type="Proteomes" id="UP000193355">
    <property type="component" value="Unassembled WGS sequence"/>
</dbReference>
<feature type="domain" description="CheR-type methyltransferase" evidence="4">
    <location>
        <begin position="12"/>
        <end position="268"/>
    </location>
</feature>
<proteinExistence type="predicted"/>
<protein>
    <submittedName>
        <fullName evidence="5">Chemotaxis protein methyltransferase CheR</fullName>
    </submittedName>
</protein>
<dbReference type="SUPFAM" id="SSF47757">
    <property type="entry name" value="Chemotaxis receptor methyltransferase CheR, N-terminal domain"/>
    <property type="match status" value="1"/>
</dbReference>
<reference evidence="6" key="1">
    <citation type="submission" date="2017-04" db="EMBL/GenBank/DDBJ databases">
        <authorList>
            <person name="Varghese N."/>
            <person name="Submissions S."/>
        </authorList>
    </citation>
    <scope>NUCLEOTIDE SEQUENCE [LARGE SCALE GENOMIC DNA]</scope>
    <source>
        <strain evidence="6">USBA 82</strain>
    </source>
</reference>
<name>A0A1X7I7B6_9BACT</name>
<dbReference type="Gene3D" id="3.40.50.150">
    <property type="entry name" value="Vaccinia Virus protein VP39"/>
    <property type="match status" value="1"/>
</dbReference>
<keyword evidence="3" id="KW-0949">S-adenosyl-L-methionine</keyword>
<gene>
    <name evidence="5" type="ORF">SAMN06275492_101172</name>
</gene>
<evidence type="ECO:0000259" key="4">
    <source>
        <dbReference type="PROSITE" id="PS50123"/>
    </source>
</evidence>
<dbReference type="InterPro" id="IPR022642">
    <property type="entry name" value="CheR_C"/>
</dbReference>
<dbReference type="InterPro" id="IPR050903">
    <property type="entry name" value="Bact_Chemotaxis_MeTrfase"/>
</dbReference>
<dbReference type="Pfam" id="PF01739">
    <property type="entry name" value="CheR"/>
    <property type="match status" value="1"/>
</dbReference>